<dbReference type="RefSeq" id="WP_172576534.1">
    <property type="nucleotide sequence ID" value="NZ_BLAM01000103.1"/>
</dbReference>
<dbReference type="EMBL" id="BLAN01000004">
    <property type="protein sequence ID" value="GET07438.1"/>
    <property type="molecule type" value="Genomic_DNA"/>
</dbReference>
<gene>
    <name evidence="2" type="ORF">SY111_00620</name>
    <name evidence="1" type="ORF">SY212_10420</name>
</gene>
<evidence type="ECO:0000313" key="1">
    <source>
        <dbReference type="EMBL" id="GET06012.1"/>
    </source>
</evidence>
<dbReference type="Proteomes" id="UP000494265">
    <property type="component" value="Unassembled WGS sequence"/>
</dbReference>
<proteinExistence type="predicted"/>
<sequence length="125" mass="14630">MENQLFVATVLDCGTNDLNTFFAKLDKYEDTVFWNDKDFSYNKVIENVRDNYGGEFTINTLNEEIDIMAVKSALKQSESSDEFSELVWDGFNGYYSGYANEFWFDNVKQLQTFEEWEEFANLLGL</sequence>
<dbReference type="Proteomes" id="UP000494178">
    <property type="component" value="Unassembled WGS sequence"/>
</dbReference>
<dbReference type="EMBL" id="BLAM01000103">
    <property type="protein sequence ID" value="GET06012.1"/>
    <property type="molecule type" value="Genomic_DNA"/>
</dbReference>
<name>A0A6F9XQI2_9LACO</name>
<reference evidence="2" key="1">
    <citation type="submission" date="2019-10" db="EMBL/GenBank/DDBJ databases">
        <title>Lactobacillus agilis SY111 Whole Genome Sequencing Project.</title>
        <authorList>
            <person name="Suzuki S."/>
            <person name="Endo A."/>
            <person name="Maeno S."/>
            <person name="Shiwa Y."/>
            <person name="Matsutani M."/>
            <person name="Kajikawa A."/>
        </authorList>
    </citation>
    <scope>NUCLEOTIDE SEQUENCE</scope>
    <source>
        <strain evidence="2">SY111</strain>
    </source>
</reference>
<reference evidence="1" key="2">
    <citation type="submission" date="2019-10" db="EMBL/GenBank/DDBJ databases">
        <title>Lactobacillus agilis SY212 Whole Genome Sequencing Project.</title>
        <authorList>
            <person name="Suzuki S."/>
            <person name="Endo A."/>
            <person name="Maeno S."/>
            <person name="Shiwa Y."/>
            <person name="Matsutani M."/>
            <person name="Kajikawa A."/>
        </authorList>
    </citation>
    <scope>NUCLEOTIDE SEQUENCE</scope>
    <source>
        <strain evidence="1">SY212</strain>
    </source>
</reference>
<comment type="caution">
    <text evidence="2">The sequence shown here is derived from an EMBL/GenBank/DDBJ whole genome shotgun (WGS) entry which is preliminary data.</text>
</comment>
<protein>
    <submittedName>
        <fullName evidence="2">Uncharacterized protein</fullName>
    </submittedName>
</protein>
<organism evidence="2">
    <name type="scientific">Ligilactobacillus agilis</name>
    <dbReference type="NCBI Taxonomy" id="1601"/>
    <lineage>
        <taxon>Bacteria</taxon>
        <taxon>Bacillati</taxon>
        <taxon>Bacillota</taxon>
        <taxon>Bacilli</taxon>
        <taxon>Lactobacillales</taxon>
        <taxon>Lactobacillaceae</taxon>
        <taxon>Ligilactobacillus</taxon>
    </lineage>
</organism>
<evidence type="ECO:0000313" key="2">
    <source>
        <dbReference type="EMBL" id="GET07438.1"/>
    </source>
</evidence>
<dbReference type="AlphaFoldDB" id="A0A6F9XQI2"/>
<accession>A0A6F9XQI2</accession>